<dbReference type="EMBL" id="CAJOAZ010003267">
    <property type="protein sequence ID" value="CAF3996478.1"/>
    <property type="molecule type" value="Genomic_DNA"/>
</dbReference>
<accession>A0A819NIM0</accession>
<dbReference type="PANTHER" id="PTHR44103">
    <property type="entry name" value="PROPROTEIN CONVERTASE P"/>
    <property type="match status" value="1"/>
</dbReference>
<feature type="transmembrane region" description="Helical" evidence="2">
    <location>
        <begin position="14"/>
        <end position="42"/>
    </location>
</feature>
<evidence type="ECO:0000256" key="2">
    <source>
        <dbReference type="SAM" id="Phobius"/>
    </source>
</evidence>
<dbReference type="AlphaFoldDB" id="A0A819NIM0"/>
<dbReference type="InterPro" id="IPR028994">
    <property type="entry name" value="Integrin_alpha_N"/>
</dbReference>
<dbReference type="Proteomes" id="UP000663844">
    <property type="component" value="Unassembled WGS sequence"/>
</dbReference>
<keyword evidence="2" id="KW-1133">Transmembrane helix</keyword>
<reference evidence="3" key="1">
    <citation type="submission" date="2021-02" db="EMBL/GenBank/DDBJ databases">
        <authorList>
            <person name="Nowell W R."/>
        </authorList>
    </citation>
    <scope>NUCLEOTIDE SEQUENCE</scope>
</reference>
<comment type="caution">
    <text evidence="3">The sequence shown here is derived from an EMBL/GenBank/DDBJ whole genome shotgun (WGS) entry which is preliminary data.</text>
</comment>
<evidence type="ECO:0000313" key="3">
    <source>
        <dbReference type="EMBL" id="CAF3996478.1"/>
    </source>
</evidence>
<dbReference type="Pfam" id="PF13517">
    <property type="entry name" value="FG-GAP_3"/>
    <property type="match status" value="3"/>
</dbReference>
<organism evidence="3 4">
    <name type="scientific">Adineta steineri</name>
    <dbReference type="NCBI Taxonomy" id="433720"/>
    <lineage>
        <taxon>Eukaryota</taxon>
        <taxon>Metazoa</taxon>
        <taxon>Spiralia</taxon>
        <taxon>Gnathifera</taxon>
        <taxon>Rotifera</taxon>
        <taxon>Eurotatoria</taxon>
        <taxon>Bdelloidea</taxon>
        <taxon>Adinetida</taxon>
        <taxon>Adinetidae</taxon>
        <taxon>Adineta</taxon>
    </lineage>
</organism>
<name>A0A819NIM0_9BILA</name>
<proteinExistence type="predicted"/>
<dbReference type="Gene3D" id="2.30.30.100">
    <property type="match status" value="4"/>
</dbReference>
<gene>
    <name evidence="3" type="ORF">OXD698_LOCUS29261</name>
</gene>
<protein>
    <recommendedName>
        <fullName evidence="5">VCBS repeat-containing protein</fullName>
    </recommendedName>
</protein>
<keyword evidence="2" id="KW-0812">Transmembrane</keyword>
<evidence type="ECO:0000313" key="4">
    <source>
        <dbReference type="Proteomes" id="UP000663844"/>
    </source>
</evidence>
<dbReference type="SUPFAM" id="SSF69318">
    <property type="entry name" value="Integrin alpha N-terminal domain"/>
    <property type="match status" value="2"/>
</dbReference>
<evidence type="ECO:0000256" key="1">
    <source>
        <dbReference type="ARBA" id="ARBA00022729"/>
    </source>
</evidence>
<keyword evidence="2" id="KW-0472">Membrane</keyword>
<keyword evidence="1" id="KW-0732">Signal</keyword>
<evidence type="ECO:0008006" key="5">
    <source>
        <dbReference type="Google" id="ProtNLM"/>
    </source>
</evidence>
<dbReference type="InterPro" id="IPR013517">
    <property type="entry name" value="FG-GAP"/>
</dbReference>
<sequence length="409" mass="42565">MISTPLAPKNTESLIFSLCCVAFAGAAISGIVILSLISVYLANKGSSLNGPIICSLSFTAMTSQRVGNGPSYISGADLNNDHKIDLVTANYDDSTISVLLGNGDNTFQNQVKYSTGTTNDNPNALYIADVNKDGNLDVVTANSGTSNVAVFLGKGDGTFSTAKTYSTGTGSKPIGLVLGDLNKDGNNDLVVTDETNNVVLIFLGDGTGAFTLTNTLSSDSNSKPYGVAINDFNGDGQPDIGITNSGTNNVGIFLNSGNTIFKPQTTYPTGNNPVSMTVVDFNKDGILDIATANYAGNSISVLLGNSAGTFQTQKLFSTGSGSLPYSVYSGDFNGDKNQDIIVPDSGTNKITIFRGNGHGNFRSQKTYSTGDGSNPVDITAVDLNNDNRLDFASANYGTNTVSVFLNTCN</sequence>
<dbReference type="PANTHER" id="PTHR44103:SF1">
    <property type="entry name" value="PROPROTEIN CONVERTASE P"/>
    <property type="match status" value="1"/>
</dbReference>